<evidence type="ECO:0000313" key="3">
    <source>
        <dbReference type="EMBL" id="MBB4704888.1"/>
    </source>
</evidence>
<dbReference type="GO" id="GO:0006355">
    <property type="term" value="P:regulation of DNA-templated transcription"/>
    <property type="evidence" value="ECO:0007669"/>
    <property type="project" value="InterPro"/>
</dbReference>
<keyword evidence="3" id="KW-0238">DNA-binding</keyword>
<evidence type="ECO:0000256" key="1">
    <source>
        <dbReference type="SAM" id="MobiDB-lite"/>
    </source>
</evidence>
<dbReference type="EMBL" id="JACHND010000001">
    <property type="protein sequence ID" value="MBB4704888.1"/>
    <property type="molecule type" value="Genomic_DNA"/>
</dbReference>
<dbReference type="GO" id="GO:0003677">
    <property type="term" value="F:DNA binding"/>
    <property type="evidence" value="ECO:0007669"/>
    <property type="project" value="UniProtKB-KW"/>
</dbReference>
<feature type="compositionally biased region" description="Pro residues" evidence="1">
    <location>
        <begin position="105"/>
        <end position="125"/>
    </location>
</feature>
<reference evidence="3 4" key="1">
    <citation type="submission" date="2020-08" db="EMBL/GenBank/DDBJ databases">
        <title>Sequencing the genomes of 1000 actinobacteria strains.</title>
        <authorList>
            <person name="Klenk H.-P."/>
        </authorList>
    </citation>
    <scope>NUCLEOTIDE SEQUENCE [LARGE SCALE GENOMIC DNA]</scope>
    <source>
        <strain evidence="3 4">DSM 45784</strain>
    </source>
</reference>
<evidence type="ECO:0000313" key="4">
    <source>
        <dbReference type="Proteomes" id="UP000542210"/>
    </source>
</evidence>
<gene>
    <name evidence="3" type="ORF">BJ982_006432</name>
</gene>
<protein>
    <submittedName>
        <fullName evidence="3">DNA-binding transcriptional MerR regulator</fullName>
    </submittedName>
</protein>
<evidence type="ECO:0000259" key="2">
    <source>
        <dbReference type="SMART" id="SM00422"/>
    </source>
</evidence>
<name>A0A7W7GBA7_9ACTN</name>
<feature type="region of interest" description="Disordered" evidence="1">
    <location>
        <begin position="240"/>
        <end position="290"/>
    </location>
</feature>
<dbReference type="Proteomes" id="UP000542210">
    <property type="component" value="Unassembled WGS sequence"/>
</dbReference>
<dbReference type="RefSeq" id="WP_184886222.1">
    <property type="nucleotide sequence ID" value="NZ_BOOV01000006.1"/>
</dbReference>
<feature type="compositionally biased region" description="Basic and acidic residues" evidence="1">
    <location>
        <begin position="193"/>
        <end position="202"/>
    </location>
</feature>
<dbReference type="InterPro" id="IPR009061">
    <property type="entry name" value="DNA-bd_dom_put_sf"/>
</dbReference>
<organism evidence="3 4">
    <name type="scientific">Sphaerisporangium siamense</name>
    <dbReference type="NCBI Taxonomy" id="795645"/>
    <lineage>
        <taxon>Bacteria</taxon>
        <taxon>Bacillati</taxon>
        <taxon>Actinomycetota</taxon>
        <taxon>Actinomycetes</taxon>
        <taxon>Streptosporangiales</taxon>
        <taxon>Streptosporangiaceae</taxon>
        <taxon>Sphaerisporangium</taxon>
    </lineage>
</organism>
<dbReference type="AlphaFoldDB" id="A0A7W7GBA7"/>
<dbReference type="Gene3D" id="1.10.1660.10">
    <property type="match status" value="1"/>
</dbReference>
<feature type="region of interest" description="Disordered" evidence="1">
    <location>
        <begin position="105"/>
        <end position="202"/>
    </location>
</feature>
<keyword evidence="4" id="KW-1185">Reference proteome</keyword>
<feature type="compositionally biased region" description="Pro residues" evidence="1">
    <location>
        <begin position="247"/>
        <end position="258"/>
    </location>
</feature>
<comment type="caution">
    <text evidence="3">The sequence shown here is derived from an EMBL/GenBank/DDBJ whole genome shotgun (WGS) entry which is preliminary data.</text>
</comment>
<feature type="domain" description="HTH merR-type" evidence="2">
    <location>
        <begin position="5"/>
        <end position="91"/>
    </location>
</feature>
<dbReference type="InterPro" id="IPR000551">
    <property type="entry name" value="MerR-type_HTH_dom"/>
</dbReference>
<feature type="compositionally biased region" description="Low complexity" evidence="1">
    <location>
        <begin position="263"/>
        <end position="273"/>
    </location>
</feature>
<proteinExistence type="predicted"/>
<dbReference type="Pfam" id="PF13411">
    <property type="entry name" value="MerR_1"/>
    <property type="match status" value="1"/>
</dbReference>
<dbReference type="SUPFAM" id="SSF46955">
    <property type="entry name" value="Putative DNA-binding domain"/>
    <property type="match status" value="1"/>
</dbReference>
<sequence>MSDTWTIGELAERAADLLGPATRRPNGRVRDVPNERLIRWYTTIGLLDPPLTRRGRVALYGRRHLLQLLAVKRRQAEGRSIAEIQAELAGATDGTLETIARPAVPLAPPVDMPHPAPSPQSPPDPRAPKYVPTSPPPARARFWAERPAPPSAPAQGPHADDADEGFTTGLTDGAGVGPADRLTDDLGGGVSHPPDHGLSDRLVHGVRLAPGVTLLLDGPAPGPAEVAALREAARPLLAALAARRRSPAPPRSAAPSPAPDDITAGAEAGAETAHPGPVRPGPGPSEGMHA</sequence>
<accession>A0A7W7GBA7</accession>
<dbReference type="SMART" id="SM00422">
    <property type="entry name" value="HTH_MERR"/>
    <property type="match status" value="1"/>
</dbReference>